<sequence length="261" mass="27941">MDRSMIDAASGGALMDKTPAVARHLISNMTSNTQGAAPSRMVNEIGVVDNLRLENQLTELTSLVRQLVVGQHQPVIAARVYGICTSMEHPIDMCPTLQETESDHLENVGSIVIPTESESRAISTSKIWTWTEHALESKQLSAKSEVPTTTVPTAATIESAATKQLTISRGPNEIGGYKQPRNLNATIQDLKMQVGQLANTVSQLQSAGSGNLPSQTILNSKGNASVVSLRSGRELPQQAAPQQKPRLVDAKSEPEADSPMP</sequence>
<evidence type="ECO:0000313" key="3">
    <source>
        <dbReference type="Proteomes" id="UP000257109"/>
    </source>
</evidence>
<feature type="non-terminal residue" evidence="2">
    <location>
        <position position="1"/>
    </location>
</feature>
<evidence type="ECO:0000256" key="1">
    <source>
        <dbReference type="SAM" id="MobiDB-lite"/>
    </source>
</evidence>
<comment type="caution">
    <text evidence="2">The sequence shown here is derived from an EMBL/GenBank/DDBJ whole genome shotgun (WGS) entry which is preliminary data.</text>
</comment>
<dbReference type="Proteomes" id="UP000257109">
    <property type="component" value="Unassembled WGS sequence"/>
</dbReference>
<name>A0A371ICT4_MUCPR</name>
<dbReference type="AlphaFoldDB" id="A0A371ICT4"/>
<accession>A0A371ICT4</accession>
<protein>
    <submittedName>
        <fullName evidence="2">Uncharacterized protein</fullName>
    </submittedName>
</protein>
<proteinExistence type="predicted"/>
<dbReference type="EMBL" id="QJKJ01000394">
    <property type="protein sequence ID" value="RDY12843.1"/>
    <property type="molecule type" value="Genomic_DNA"/>
</dbReference>
<feature type="region of interest" description="Disordered" evidence="1">
    <location>
        <begin position="228"/>
        <end position="261"/>
    </location>
</feature>
<evidence type="ECO:0000313" key="2">
    <source>
        <dbReference type="EMBL" id="RDY12843.1"/>
    </source>
</evidence>
<keyword evidence="3" id="KW-1185">Reference proteome</keyword>
<reference evidence="2" key="1">
    <citation type="submission" date="2018-05" db="EMBL/GenBank/DDBJ databases">
        <title>Draft genome of Mucuna pruriens seed.</title>
        <authorList>
            <person name="Nnadi N.E."/>
            <person name="Vos R."/>
            <person name="Hasami M.H."/>
            <person name="Devisetty U.K."/>
            <person name="Aguiy J.C."/>
        </authorList>
    </citation>
    <scope>NUCLEOTIDE SEQUENCE [LARGE SCALE GENOMIC DNA]</scope>
    <source>
        <strain evidence="2">JCA_2017</strain>
    </source>
</reference>
<organism evidence="2 3">
    <name type="scientific">Mucuna pruriens</name>
    <name type="common">Velvet bean</name>
    <name type="synonym">Dolichos pruriens</name>
    <dbReference type="NCBI Taxonomy" id="157652"/>
    <lineage>
        <taxon>Eukaryota</taxon>
        <taxon>Viridiplantae</taxon>
        <taxon>Streptophyta</taxon>
        <taxon>Embryophyta</taxon>
        <taxon>Tracheophyta</taxon>
        <taxon>Spermatophyta</taxon>
        <taxon>Magnoliopsida</taxon>
        <taxon>eudicotyledons</taxon>
        <taxon>Gunneridae</taxon>
        <taxon>Pentapetalae</taxon>
        <taxon>rosids</taxon>
        <taxon>fabids</taxon>
        <taxon>Fabales</taxon>
        <taxon>Fabaceae</taxon>
        <taxon>Papilionoideae</taxon>
        <taxon>50 kb inversion clade</taxon>
        <taxon>NPAAA clade</taxon>
        <taxon>indigoferoid/millettioid clade</taxon>
        <taxon>Phaseoleae</taxon>
        <taxon>Mucuna</taxon>
    </lineage>
</organism>
<gene>
    <name evidence="2" type="ORF">CR513_02307</name>
</gene>
<dbReference type="OrthoDB" id="1937287at2759"/>